<dbReference type="Pfam" id="PF00753">
    <property type="entry name" value="Lactamase_B"/>
    <property type="match status" value="1"/>
</dbReference>
<dbReference type="GO" id="GO:0016787">
    <property type="term" value="F:hydrolase activity"/>
    <property type="evidence" value="ECO:0007669"/>
    <property type="project" value="UniProtKB-KW"/>
</dbReference>
<dbReference type="Proteomes" id="UP000092154">
    <property type="component" value="Unassembled WGS sequence"/>
</dbReference>
<evidence type="ECO:0000256" key="1">
    <source>
        <dbReference type="ARBA" id="ARBA00001947"/>
    </source>
</evidence>
<dbReference type="GO" id="GO:0046872">
    <property type="term" value="F:metal ion binding"/>
    <property type="evidence" value="ECO:0007669"/>
    <property type="project" value="UniProtKB-KW"/>
</dbReference>
<evidence type="ECO:0000256" key="3">
    <source>
        <dbReference type="ARBA" id="ARBA00022723"/>
    </source>
</evidence>
<keyword evidence="3" id="KW-0479">Metal-binding</keyword>
<dbReference type="CDD" id="cd07730">
    <property type="entry name" value="metallo-hydrolase-like_MBL-fold"/>
    <property type="match status" value="1"/>
</dbReference>
<dbReference type="InterPro" id="IPR051013">
    <property type="entry name" value="MBL_superfamily_lactonases"/>
</dbReference>
<comment type="similarity">
    <text evidence="2">Belongs to the metallo-beta-lactamase superfamily.</text>
</comment>
<reference evidence="7 8" key="1">
    <citation type="submission" date="2016-06" db="EMBL/GenBank/DDBJ databases">
        <title>Comparative genomics of the ectomycorrhizal sister species Rhizopogon vinicolor and Rhizopogon vesiculosus (Basidiomycota: Boletales) reveals a divergence of the mating type B locus.</title>
        <authorList>
            <consortium name="DOE Joint Genome Institute"/>
            <person name="Mujic A.B."/>
            <person name="Kuo A."/>
            <person name="Tritt A."/>
            <person name="Lipzen A."/>
            <person name="Chen C."/>
            <person name="Johnson J."/>
            <person name="Sharma A."/>
            <person name="Barry K."/>
            <person name="Grigoriev I.V."/>
            <person name="Spatafora J.W."/>
        </authorList>
    </citation>
    <scope>NUCLEOTIDE SEQUENCE [LARGE SCALE GENOMIC DNA]</scope>
    <source>
        <strain evidence="7 8">AM-OR11-026</strain>
    </source>
</reference>
<sequence length="300" mass="32640">MSTETASSLPLPSDDQAYMDVSALEAGHLSVPLGLVAAGDQPDDLIACPSLSFFLRHSKSNKRVMFDLGIRRNIREFAPSACDIFLPDVKQTAVESLEAGGVSPSSVDMVVLSHLHWDHIGDPSPFTNAEFVLGEGSKKALDLGSSPNPGYFSTISLPEDRTRFITASDLNVAIGPYPRAMDLFGDGSIYIIDASGHVDGHINVLARTSPDGAWILLAGDSAHHPDLITGKMQVAYRVDTNTGAVTCVHQDKEVAEENIRRMRLLSEVPRVHILIAHDIVWYAENKDKEVFLPHRIPPLV</sequence>
<dbReference type="PANTHER" id="PTHR42978">
    <property type="entry name" value="QUORUM-QUENCHING LACTONASE YTNP-RELATED-RELATED"/>
    <property type="match status" value="1"/>
</dbReference>
<dbReference type="OrthoDB" id="10250730at2759"/>
<dbReference type="STRING" id="1314800.A0A1B7MX34"/>
<evidence type="ECO:0000256" key="2">
    <source>
        <dbReference type="ARBA" id="ARBA00007749"/>
    </source>
</evidence>
<dbReference type="PANTHER" id="PTHR42978:SF2">
    <property type="entry name" value="102 KBASES UNSTABLE REGION: FROM 1 TO 119443"/>
    <property type="match status" value="1"/>
</dbReference>
<evidence type="ECO:0000256" key="5">
    <source>
        <dbReference type="ARBA" id="ARBA00022833"/>
    </source>
</evidence>
<protein>
    <submittedName>
        <fullName evidence="7">Metallo-hydrolase/oxidoreductase</fullName>
    </submittedName>
</protein>
<feature type="domain" description="Metallo-beta-lactamase" evidence="6">
    <location>
        <begin position="49"/>
        <end position="277"/>
    </location>
</feature>
<evidence type="ECO:0000313" key="7">
    <source>
        <dbReference type="EMBL" id="OAX37165.1"/>
    </source>
</evidence>
<name>A0A1B7MX34_9AGAM</name>
<organism evidence="7 8">
    <name type="scientific">Rhizopogon vinicolor AM-OR11-026</name>
    <dbReference type="NCBI Taxonomy" id="1314800"/>
    <lineage>
        <taxon>Eukaryota</taxon>
        <taxon>Fungi</taxon>
        <taxon>Dikarya</taxon>
        <taxon>Basidiomycota</taxon>
        <taxon>Agaricomycotina</taxon>
        <taxon>Agaricomycetes</taxon>
        <taxon>Agaricomycetidae</taxon>
        <taxon>Boletales</taxon>
        <taxon>Suillineae</taxon>
        <taxon>Rhizopogonaceae</taxon>
        <taxon>Rhizopogon</taxon>
    </lineage>
</organism>
<dbReference type="SMART" id="SM00849">
    <property type="entry name" value="Lactamase_B"/>
    <property type="match status" value="1"/>
</dbReference>
<dbReference type="SUPFAM" id="SSF56281">
    <property type="entry name" value="Metallo-hydrolase/oxidoreductase"/>
    <property type="match status" value="1"/>
</dbReference>
<gene>
    <name evidence="7" type="ORF">K503DRAFT_720172</name>
</gene>
<dbReference type="InterPro" id="IPR001279">
    <property type="entry name" value="Metallo-B-lactamas"/>
</dbReference>
<dbReference type="EMBL" id="KV448368">
    <property type="protein sequence ID" value="OAX37165.1"/>
    <property type="molecule type" value="Genomic_DNA"/>
</dbReference>
<evidence type="ECO:0000313" key="8">
    <source>
        <dbReference type="Proteomes" id="UP000092154"/>
    </source>
</evidence>
<evidence type="ECO:0000259" key="6">
    <source>
        <dbReference type="SMART" id="SM00849"/>
    </source>
</evidence>
<keyword evidence="4 7" id="KW-0378">Hydrolase</keyword>
<evidence type="ECO:0000256" key="4">
    <source>
        <dbReference type="ARBA" id="ARBA00022801"/>
    </source>
</evidence>
<comment type="cofactor">
    <cofactor evidence="1">
        <name>Zn(2+)</name>
        <dbReference type="ChEBI" id="CHEBI:29105"/>
    </cofactor>
</comment>
<dbReference type="AlphaFoldDB" id="A0A1B7MX34"/>
<dbReference type="Gene3D" id="3.60.15.10">
    <property type="entry name" value="Ribonuclease Z/Hydroxyacylglutathione hydrolase-like"/>
    <property type="match status" value="1"/>
</dbReference>
<dbReference type="InterPro" id="IPR036866">
    <property type="entry name" value="RibonucZ/Hydroxyglut_hydro"/>
</dbReference>
<keyword evidence="8" id="KW-1185">Reference proteome</keyword>
<proteinExistence type="inferred from homology"/>
<accession>A0A1B7MX34</accession>
<keyword evidence="5" id="KW-0862">Zinc</keyword>
<dbReference type="InParanoid" id="A0A1B7MX34"/>